<feature type="transmembrane region" description="Helical" evidence="1">
    <location>
        <begin position="12"/>
        <end position="34"/>
    </location>
</feature>
<dbReference type="Proteomes" id="UP000268829">
    <property type="component" value="Unassembled WGS sequence"/>
</dbReference>
<sequence length="181" mass="21597">MENQLNRVHWLAAVAAFCSFWFLLWFTLFIMFLLELITLTEGHEDLTWYSACLVLFGIFTLMTAFRGWRRLLLLRHGRRVTVGLDTEEYESYDEHTTIRNKRYHYQFKAKGKTYKNTIYFRPIRKGAIEIIYNVNKPEDNAPIFHLPVYFNASKNAWYPSIWRVVLRLAILVAIFVYVSIV</sequence>
<evidence type="ECO:0000256" key="1">
    <source>
        <dbReference type="SAM" id="Phobius"/>
    </source>
</evidence>
<reference evidence="2 3" key="1">
    <citation type="submission" date="2018-10" db="EMBL/GenBank/DDBJ databases">
        <title>Phylogenomics of Brevibacillus.</title>
        <authorList>
            <person name="Dunlap C."/>
        </authorList>
    </citation>
    <scope>NUCLEOTIDE SEQUENCE [LARGE SCALE GENOMIC DNA]</scope>
    <source>
        <strain evidence="2 3">DSM 100115</strain>
    </source>
</reference>
<comment type="caution">
    <text evidence="2">The sequence shown here is derived from an EMBL/GenBank/DDBJ whole genome shotgun (WGS) entry which is preliminary data.</text>
</comment>
<evidence type="ECO:0000313" key="2">
    <source>
        <dbReference type="EMBL" id="RNB56337.1"/>
    </source>
</evidence>
<evidence type="ECO:0000313" key="3">
    <source>
        <dbReference type="Proteomes" id="UP000268829"/>
    </source>
</evidence>
<keyword evidence="1" id="KW-0812">Transmembrane</keyword>
<gene>
    <name evidence="2" type="ORF">EDM57_12795</name>
</gene>
<proteinExistence type="predicted"/>
<feature type="transmembrane region" description="Helical" evidence="1">
    <location>
        <begin position="46"/>
        <end position="68"/>
    </location>
</feature>
<feature type="transmembrane region" description="Helical" evidence="1">
    <location>
        <begin position="161"/>
        <end position="180"/>
    </location>
</feature>
<organism evidence="2 3">
    <name type="scientific">Brevibacillus gelatini</name>
    <dbReference type="NCBI Taxonomy" id="1655277"/>
    <lineage>
        <taxon>Bacteria</taxon>
        <taxon>Bacillati</taxon>
        <taxon>Bacillota</taxon>
        <taxon>Bacilli</taxon>
        <taxon>Bacillales</taxon>
        <taxon>Paenibacillaceae</taxon>
        <taxon>Brevibacillus</taxon>
    </lineage>
</organism>
<keyword evidence="1" id="KW-0472">Membrane</keyword>
<dbReference type="AlphaFoldDB" id="A0A3M8B053"/>
<accession>A0A3M8B053</accession>
<protein>
    <submittedName>
        <fullName evidence="2">Uncharacterized protein</fullName>
    </submittedName>
</protein>
<keyword evidence="3" id="KW-1185">Reference proteome</keyword>
<dbReference type="EMBL" id="RHHS01000029">
    <property type="protein sequence ID" value="RNB56337.1"/>
    <property type="molecule type" value="Genomic_DNA"/>
</dbReference>
<name>A0A3M8B053_9BACL</name>
<keyword evidence="1" id="KW-1133">Transmembrane helix</keyword>